<keyword evidence="1" id="KW-0732">Signal</keyword>
<proteinExistence type="predicted"/>
<keyword evidence="3" id="KW-1185">Reference proteome</keyword>
<gene>
    <name evidence="2" type="ORF">GKZ27_11115</name>
</gene>
<organism evidence="2 3">
    <name type="scientific">Adlercreutzia mucosicola</name>
    <dbReference type="NCBI Taxonomy" id="580026"/>
    <lineage>
        <taxon>Bacteria</taxon>
        <taxon>Bacillati</taxon>
        <taxon>Actinomycetota</taxon>
        <taxon>Coriobacteriia</taxon>
        <taxon>Eggerthellales</taxon>
        <taxon>Eggerthellaceae</taxon>
        <taxon>Adlercreutzia</taxon>
    </lineage>
</organism>
<dbReference type="AlphaFoldDB" id="A0A6N8JQV0"/>
<comment type="caution">
    <text evidence="2">The sequence shown here is derived from an EMBL/GenBank/DDBJ whole genome shotgun (WGS) entry which is preliminary data.</text>
</comment>
<evidence type="ECO:0000313" key="2">
    <source>
        <dbReference type="EMBL" id="MVX61992.1"/>
    </source>
</evidence>
<dbReference type="RefSeq" id="WP_160347418.1">
    <property type="nucleotide sequence ID" value="NZ_WSRR01000044.1"/>
</dbReference>
<feature type="chain" id="PRO_5038359732" description="DUF4825 domain-containing protein" evidence="1">
    <location>
        <begin position="24"/>
        <end position="252"/>
    </location>
</feature>
<evidence type="ECO:0008006" key="4">
    <source>
        <dbReference type="Google" id="ProtNLM"/>
    </source>
</evidence>
<evidence type="ECO:0000313" key="3">
    <source>
        <dbReference type="Proteomes" id="UP000463388"/>
    </source>
</evidence>
<feature type="signal peptide" evidence="1">
    <location>
        <begin position="1"/>
        <end position="23"/>
    </location>
</feature>
<dbReference type="EMBL" id="WSRR01000044">
    <property type="protein sequence ID" value="MVX61992.1"/>
    <property type="molecule type" value="Genomic_DNA"/>
</dbReference>
<dbReference type="Proteomes" id="UP000463388">
    <property type="component" value="Unassembled WGS sequence"/>
</dbReference>
<evidence type="ECO:0000256" key="1">
    <source>
        <dbReference type="SAM" id="SignalP"/>
    </source>
</evidence>
<dbReference type="OrthoDB" id="9922626at2"/>
<protein>
    <recommendedName>
        <fullName evidence="4">DUF4825 domain-containing protein</fullName>
    </recommendedName>
</protein>
<reference evidence="2 3" key="1">
    <citation type="submission" date="2019-12" db="EMBL/GenBank/DDBJ databases">
        <title>Microbes associate with the intestines of laboratory mice.</title>
        <authorList>
            <person name="Navarre W."/>
            <person name="Wong E."/>
        </authorList>
    </citation>
    <scope>NUCLEOTIDE SEQUENCE [LARGE SCALE GENOMIC DNA]</scope>
    <source>
        <strain evidence="2 3">NM66_B29</strain>
    </source>
</reference>
<name>A0A6N8JQV0_9ACTN</name>
<sequence length="252" mass="26477">MKRVAFRKMGAAAVALVVMMGMAGCTGVGGFGAAYEDDECRVTGMSIDRSGVYAEVTATFENKTSSDERFAAAVVLLDSVGEQIGDALVLSEDAAAGQSVPSSVGVISIDGELAVTDNAALDRVAELKVESVVSQTAINSYLSSTGERAADPIVGYWACLQTNLAGESHYLGDSGEVYAHFKDDGTWTLTVGDETYDNRWITSDQIDGIPYGISFAGDTWGGVITEEDPVDLLAMASLTDPDNAIVFQRVGE</sequence>
<dbReference type="PROSITE" id="PS51257">
    <property type="entry name" value="PROKAR_LIPOPROTEIN"/>
    <property type="match status" value="1"/>
</dbReference>
<accession>A0A6N8JQV0</accession>